<dbReference type="Gene3D" id="3.30.70.360">
    <property type="match status" value="1"/>
</dbReference>
<proteinExistence type="predicted"/>
<reference evidence="2" key="1">
    <citation type="submission" date="2022-12" db="EMBL/GenBank/DDBJ databases">
        <authorList>
            <person name="Petersen C."/>
        </authorList>
    </citation>
    <scope>NUCLEOTIDE SEQUENCE</scope>
    <source>
        <strain evidence="2">IBT 29495</strain>
    </source>
</reference>
<dbReference type="Pfam" id="PF07687">
    <property type="entry name" value="M20_dimer"/>
    <property type="match status" value="1"/>
</dbReference>
<feature type="domain" description="Peptidase M20 dimerisation" evidence="1">
    <location>
        <begin position="36"/>
        <end position="79"/>
    </location>
</feature>
<accession>A0A9W9Y3W6</accession>
<dbReference type="InterPro" id="IPR036264">
    <property type="entry name" value="Bact_exopeptidase_dim_dom"/>
</dbReference>
<dbReference type="SUPFAM" id="SSF55031">
    <property type="entry name" value="Bacterial exopeptidase dimerisation domain"/>
    <property type="match status" value="1"/>
</dbReference>
<name>A0A9W9Y3W6_9EURO</name>
<dbReference type="Gene3D" id="3.40.630.10">
    <property type="entry name" value="Zn peptidases"/>
    <property type="match status" value="1"/>
</dbReference>
<dbReference type="Proteomes" id="UP001149954">
    <property type="component" value="Unassembled WGS sequence"/>
</dbReference>
<comment type="caution">
    <text evidence="2">The sequence shown here is derived from an EMBL/GenBank/DDBJ whole genome shotgun (WGS) entry which is preliminary data.</text>
</comment>
<dbReference type="EMBL" id="JAPWDS010000001">
    <property type="protein sequence ID" value="KAJ5519666.1"/>
    <property type="molecule type" value="Genomic_DNA"/>
</dbReference>
<dbReference type="InterPro" id="IPR011650">
    <property type="entry name" value="Peptidase_M20_dimer"/>
</dbReference>
<protein>
    <submittedName>
        <fullName evidence="2">Amidohydrolase</fullName>
    </submittedName>
</protein>
<evidence type="ECO:0000259" key="1">
    <source>
        <dbReference type="Pfam" id="PF07687"/>
    </source>
</evidence>
<organism evidence="2 3">
    <name type="scientific">Penicillium fimorum</name>
    <dbReference type="NCBI Taxonomy" id="1882269"/>
    <lineage>
        <taxon>Eukaryota</taxon>
        <taxon>Fungi</taxon>
        <taxon>Dikarya</taxon>
        <taxon>Ascomycota</taxon>
        <taxon>Pezizomycotina</taxon>
        <taxon>Eurotiomycetes</taxon>
        <taxon>Eurotiomycetidae</taxon>
        <taxon>Eurotiales</taxon>
        <taxon>Aspergillaceae</taxon>
        <taxon>Penicillium</taxon>
    </lineage>
</organism>
<dbReference type="AlphaFoldDB" id="A0A9W9Y3W6"/>
<reference evidence="2" key="2">
    <citation type="journal article" date="2023" name="IMA Fungus">
        <title>Comparative genomic study of the Penicillium genus elucidates a diverse pangenome and 15 lateral gene transfer events.</title>
        <authorList>
            <person name="Petersen C."/>
            <person name="Sorensen T."/>
            <person name="Nielsen M.R."/>
            <person name="Sondergaard T.E."/>
            <person name="Sorensen J.L."/>
            <person name="Fitzpatrick D.A."/>
            <person name="Frisvad J.C."/>
            <person name="Nielsen K.L."/>
        </authorList>
    </citation>
    <scope>NUCLEOTIDE SEQUENCE</scope>
    <source>
        <strain evidence="2">IBT 29495</strain>
    </source>
</reference>
<keyword evidence="3" id="KW-1185">Reference proteome</keyword>
<gene>
    <name evidence="2" type="ORF">N7463_000119</name>
</gene>
<evidence type="ECO:0000313" key="3">
    <source>
        <dbReference type="Proteomes" id="UP001149954"/>
    </source>
</evidence>
<sequence>MFIFHLELNVEAVGGIGMRPGVMLAGSDSLKLIFRGSLNAGQAANIIPQKAEMQGNIRTAHSETRKKVLVSIECIAKAESSASGAEEEPVIGTITNFPITENDKTTTERHGEEVFGKDGSATHVSLVW</sequence>
<evidence type="ECO:0000313" key="2">
    <source>
        <dbReference type="EMBL" id="KAJ5519666.1"/>
    </source>
</evidence>